<dbReference type="SUPFAM" id="SSF54909">
    <property type="entry name" value="Dimeric alpha+beta barrel"/>
    <property type="match status" value="1"/>
</dbReference>
<dbReference type="OrthoDB" id="1494254at2"/>
<feature type="transmembrane region" description="Helical" evidence="1">
    <location>
        <begin position="161"/>
        <end position="183"/>
    </location>
</feature>
<dbReference type="InterPro" id="IPR038762">
    <property type="entry name" value="ABM_predict"/>
</dbReference>
<proteinExistence type="predicted"/>
<evidence type="ECO:0000313" key="3">
    <source>
        <dbReference type="EMBL" id="SDL43537.1"/>
    </source>
</evidence>
<dbReference type="InterPro" id="IPR011008">
    <property type="entry name" value="Dimeric_a/b-barrel"/>
</dbReference>
<accession>A0A1G9K124</accession>
<dbReference type="PANTHER" id="PTHR40057:SF1">
    <property type="entry name" value="SLR1162 PROTEIN"/>
    <property type="match status" value="1"/>
</dbReference>
<evidence type="ECO:0000256" key="1">
    <source>
        <dbReference type="SAM" id="Phobius"/>
    </source>
</evidence>
<keyword evidence="1" id="KW-0812">Transmembrane</keyword>
<dbReference type="Gene3D" id="3.30.70.100">
    <property type="match status" value="1"/>
</dbReference>
<dbReference type="Pfam" id="PF03992">
    <property type="entry name" value="ABM"/>
    <property type="match status" value="1"/>
</dbReference>
<protein>
    <recommendedName>
        <fullName evidence="2">ABM domain-containing protein</fullName>
    </recommendedName>
</protein>
<dbReference type="Proteomes" id="UP000199107">
    <property type="component" value="Unassembled WGS sequence"/>
</dbReference>
<feature type="domain" description="ABM" evidence="2">
    <location>
        <begin position="16"/>
        <end position="104"/>
    </location>
</feature>
<evidence type="ECO:0000259" key="2">
    <source>
        <dbReference type="PROSITE" id="PS51725"/>
    </source>
</evidence>
<keyword evidence="4" id="KW-1185">Reference proteome</keyword>
<dbReference type="InterPro" id="IPR007138">
    <property type="entry name" value="ABM_dom"/>
</dbReference>
<dbReference type="PANTHER" id="PTHR40057">
    <property type="entry name" value="SLR1162 PROTEIN"/>
    <property type="match status" value="1"/>
</dbReference>
<keyword evidence="1" id="KW-1133">Transmembrane helix</keyword>
<dbReference type="STRING" id="48727.SAMN05192555_104211"/>
<evidence type="ECO:0000313" key="4">
    <source>
        <dbReference type="Proteomes" id="UP000199107"/>
    </source>
</evidence>
<dbReference type="EMBL" id="FNGH01000004">
    <property type="protein sequence ID" value="SDL43537.1"/>
    <property type="molecule type" value="Genomic_DNA"/>
</dbReference>
<sequence>MSDATQTVEDAHCDGVTLRIHHRVNPQAHERYETWLRQIIEAAGRFPGHQGVHILRPPAQGQDYEIAVRFASEEDAQRWRESNERRELLAVIQPALAQDERLEILSGIDYWFTPPESGAKVPVRWKQWLVTTAVIWPLTILVPLLWWPLFQIAPVLETWGLRHGLVAATIVALVVYVVMPRVVRQVSSWLHRR</sequence>
<feature type="transmembrane region" description="Helical" evidence="1">
    <location>
        <begin position="128"/>
        <end position="149"/>
    </location>
</feature>
<dbReference type="AlphaFoldDB" id="A0A1G9K124"/>
<reference evidence="4" key="1">
    <citation type="submission" date="2016-10" db="EMBL/GenBank/DDBJ databases">
        <authorList>
            <person name="Varghese N."/>
            <person name="Submissions S."/>
        </authorList>
    </citation>
    <scope>NUCLEOTIDE SEQUENCE [LARGE SCALE GENOMIC DNA]</scope>
    <source>
        <strain evidence="4">AAP</strain>
    </source>
</reference>
<name>A0A1G9K124_9GAMM</name>
<dbReference type="PROSITE" id="PS51725">
    <property type="entry name" value="ABM"/>
    <property type="match status" value="1"/>
</dbReference>
<dbReference type="RefSeq" id="WP_089657780.1">
    <property type="nucleotide sequence ID" value="NZ_FNGH01000004.1"/>
</dbReference>
<organism evidence="3 4">
    <name type="scientific">Franzmannia pantelleriensis</name>
    <dbReference type="NCBI Taxonomy" id="48727"/>
    <lineage>
        <taxon>Bacteria</taxon>
        <taxon>Pseudomonadati</taxon>
        <taxon>Pseudomonadota</taxon>
        <taxon>Gammaproteobacteria</taxon>
        <taxon>Oceanospirillales</taxon>
        <taxon>Halomonadaceae</taxon>
        <taxon>Franzmannia</taxon>
    </lineage>
</organism>
<gene>
    <name evidence="3" type="ORF">SAMN05192555_104211</name>
</gene>
<keyword evidence="1" id="KW-0472">Membrane</keyword>